<dbReference type="FunFam" id="3.40.50.720:FF:000413">
    <property type="entry name" value="Trans-acting enoyl reductase"/>
    <property type="match status" value="1"/>
</dbReference>
<name>A0A098BIB3_9NOCA</name>
<evidence type="ECO:0000256" key="1">
    <source>
        <dbReference type="ARBA" id="ARBA00010591"/>
    </source>
</evidence>
<dbReference type="AlphaFoldDB" id="A0A098BIB3"/>
<evidence type="ECO:0000313" key="3">
    <source>
        <dbReference type="EMBL" id="CDZ88448.1"/>
    </source>
</evidence>
<keyword evidence="3" id="KW-0560">Oxidoreductase</keyword>
<reference evidence="3 4" key="1">
    <citation type="journal article" date="2014" name="Genome Announc.">
        <title>Draft Genome Sequence of Propane- and Butane-Oxidizing Actinobacterium Rhodococcus ruber IEGM 231.</title>
        <authorList>
            <person name="Ivshina I.B."/>
            <person name="Kuyukina M.S."/>
            <person name="Krivoruchko A.V."/>
            <person name="Barbe V."/>
            <person name="Fischer C."/>
        </authorList>
    </citation>
    <scope>NUCLEOTIDE SEQUENCE [LARGE SCALE GENOMIC DNA]</scope>
</reference>
<dbReference type="GO" id="GO:0009247">
    <property type="term" value="P:glycolipid biosynthetic process"/>
    <property type="evidence" value="ECO:0007669"/>
    <property type="project" value="TreeGrafter"/>
</dbReference>
<dbReference type="Pfam" id="PF03435">
    <property type="entry name" value="Sacchrp_dh_NADP"/>
    <property type="match status" value="1"/>
</dbReference>
<gene>
    <name evidence="3" type="ORF">RHRU231_410048</name>
</gene>
<dbReference type="EMBL" id="CCSD01000052">
    <property type="protein sequence ID" value="CDZ88448.1"/>
    <property type="molecule type" value="Genomic_DNA"/>
</dbReference>
<dbReference type="Proteomes" id="UP000042997">
    <property type="component" value="Unassembled WGS sequence"/>
</dbReference>
<dbReference type="PANTHER" id="PTHR12286">
    <property type="entry name" value="SACCHAROPINE DEHYDROGENASE-LIKE OXIDOREDUCTASE"/>
    <property type="match status" value="1"/>
</dbReference>
<protein>
    <submittedName>
        <fullName evidence="3">Putative enzyme</fullName>
        <ecNumber evidence="3">1.3.1.-</ecNumber>
    </submittedName>
</protein>
<evidence type="ECO:0000259" key="2">
    <source>
        <dbReference type="Pfam" id="PF03435"/>
    </source>
</evidence>
<dbReference type="EC" id="1.3.1.-" evidence="3"/>
<proteinExistence type="inferred from homology"/>
<feature type="domain" description="Saccharopine dehydrogenase NADP binding" evidence="2">
    <location>
        <begin position="9"/>
        <end position="132"/>
    </location>
</feature>
<accession>A0A098BIB3</accession>
<dbReference type="PANTHER" id="PTHR12286:SF5">
    <property type="entry name" value="SACCHAROPINE DEHYDROGENASE-LIKE OXIDOREDUCTASE"/>
    <property type="match status" value="1"/>
</dbReference>
<dbReference type="RefSeq" id="WP_017682214.1">
    <property type="nucleotide sequence ID" value="NZ_CP024890.1"/>
</dbReference>
<dbReference type="Gene3D" id="3.40.50.720">
    <property type="entry name" value="NAD(P)-binding Rossmann-like Domain"/>
    <property type="match status" value="1"/>
</dbReference>
<dbReference type="InterPro" id="IPR051276">
    <property type="entry name" value="Saccharopine_DH-like_oxidrdct"/>
</dbReference>
<dbReference type="eggNOG" id="COG3268">
    <property type="taxonomic scope" value="Bacteria"/>
</dbReference>
<dbReference type="InterPro" id="IPR005097">
    <property type="entry name" value="Sacchrp_dh_NADP-bd"/>
</dbReference>
<organism evidence="3 4">
    <name type="scientific">Rhodococcus ruber</name>
    <dbReference type="NCBI Taxonomy" id="1830"/>
    <lineage>
        <taxon>Bacteria</taxon>
        <taxon>Bacillati</taxon>
        <taxon>Actinomycetota</taxon>
        <taxon>Actinomycetes</taxon>
        <taxon>Mycobacteriales</taxon>
        <taxon>Nocardiaceae</taxon>
        <taxon>Rhodococcus</taxon>
    </lineage>
</organism>
<dbReference type="OrthoDB" id="4369409at2"/>
<evidence type="ECO:0000313" key="4">
    <source>
        <dbReference type="Proteomes" id="UP000042997"/>
    </source>
</evidence>
<dbReference type="SUPFAM" id="SSF51735">
    <property type="entry name" value="NAD(P)-binding Rossmann-fold domains"/>
    <property type="match status" value="1"/>
</dbReference>
<dbReference type="GO" id="GO:0005886">
    <property type="term" value="C:plasma membrane"/>
    <property type="evidence" value="ECO:0007669"/>
    <property type="project" value="TreeGrafter"/>
</dbReference>
<dbReference type="GO" id="GO:0016491">
    <property type="term" value="F:oxidoreductase activity"/>
    <property type="evidence" value="ECO:0007669"/>
    <property type="project" value="UniProtKB-KW"/>
</dbReference>
<dbReference type="InterPro" id="IPR036291">
    <property type="entry name" value="NAD(P)-bd_dom_sf"/>
</dbReference>
<comment type="similarity">
    <text evidence="1">Belongs to the saccharopine dehydrogenase family. Enoyl reductase subfamily.</text>
</comment>
<sequence>MTASRDLDIVVYGATGFVGRITAAYLAEHAPEGVRIALAGRSRTRLDRIRAELGPAAQAWPVLEADAGDPQSLAALAARTRVVVTTVGPYAKYGLPLVQACAEAGTDYVDLTGEVLFHRESIDRFDDLARRTGARIVHSCGFDSIPSDLGVHALHRAVQADDAGDLTDTTLVVRAMRGGVSGGTIDSMRTQVDVVRRDAAARKVALAPYSLSPDRSREPDLGRQNDLATVDGRSVAPDLSGRLAPFFMGPYNTRVVRRSNALSGWAYGPHFRYRETMSVGSSRLSPLVATGVAAGFGALVAGLAFPPTRFVLDKLLPAPGQGPSESARERGFFTIDLYTTTSTGARYRARVAAQGDPGYKATAVMLGESALSLVLGGDRLHAGGGVLTPATAFGDVLTDRLRAAGFEITARRLP</sequence>